<organism evidence="1 2">
    <name type="scientific">Riccia fluitans</name>
    <dbReference type="NCBI Taxonomy" id="41844"/>
    <lineage>
        <taxon>Eukaryota</taxon>
        <taxon>Viridiplantae</taxon>
        <taxon>Streptophyta</taxon>
        <taxon>Embryophyta</taxon>
        <taxon>Marchantiophyta</taxon>
        <taxon>Marchantiopsida</taxon>
        <taxon>Marchantiidae</taxon>
        <taxon>Marchantiales</taxon>
        <taxon>Ricciaceae</taxon>
        <taxon>Riccia</taxon>
    </lineage>
</organism>
<accession>A0ABD1YWN3</accession>
<dbReference type="Proteomes" id="UP001605036">
    <property type="component" value="Unassembled WGS sequence"/>
</dbReference>
<reference evidence="1 2" key="1">
    <citation type="submission" date="2024-09" db="EMBL/GenBank/DDBJ databases">
        <title>Chromosome-scale assembly of Riccia fluitans.</title>
        <authorList>
            <person name="Paukszto L."/>
            <person name="Sawicki J."/>
            <person name="Karawczyk K."/>
            <person name="Piernik-Szablinska J."/>
            <person name="Szczecinska M."/>
            <person name="Mazdziarz M."/>
        </authorList>
    </citation>
    <scope>NUCLEOTIDE SEQUENCE [LARGE SCALE GENOMIC DNA]</scope>
    <source>
        <strain evidence="1">Rf_01</strain>
        <tissue evidence="1">Aerial parts of the thallus</tissue>
    </source>
</reference>
<gene>
    <name evidence="1" type="ORF">R1flu_006435</name>
</gene>
<dbReference type="EMBL" id="JBHFFA010000003">
    <property type="protein sequence ID" value="KAL2634956.1"/>
    <property type="molecule type" value="Genomic_DNA"/>
</dbReference>
<keyword evidence="2" id="KW-1185">Reference proteome</keyword>
<evidence type="ECO:0000313" key="2">
    <source>
        <dbReference type="Proteomes" id="UP001605036"/>
    </source>
</evidence>
<comment type="caution">
    <text evidence="1">The sequence shown here is derived from an EMBL/GenBank/DDBJ whole genome shotgun (WGS) entry which is preliminary data.</text>
</comment>
<evidence type="ECO:0000313" key="1">
    <source>
        <dbReference type="EMBL" id="KAL2634956.1"/>
    </source>
</evidence>
<dbReference type="AlphaFoldDB" id="A0ABD1YWN3"/>
<sequence length="78" mass="8749">MGLRQGTTESRRMCCRFKVHVPWDQGTSIMGSGRRYCRVKAQVPWDWGTTGSGQGTAWLGQTPQDWGRARCLVGKSTM</sequence>
<proteinExistence type="predicted"/>
<protein>
    <submittedName>
        <fullName evidence="1">Uncharacterized protein</fullName>
    </submittedName>
</protein>
<name>A0ABD1YWN3_9MARC</name>